<dbReference type="InterPro" id="IPR000160">
    <property type="entry name" value="GGDEF_dom"/>
</dbReference>
<feature type="transmembrane region" description="Helical" evidence="1">
    <location>
        <begin position="29"/>
        <end position="47"/>
    </location>
</feature>
<dbReference type="GO" id="GO:0052621">
    <property type="term" value="F:diguanylate cyclase activity"/>
    <property type="evidence" value="ECO:0007669"/>
    <property type="project" value="TreeGrafter"/>
</dbReference>
<dbReference type="Pfam" id="PF00990">
    <property type="entry name" value="GGDEF"/>
    <property type="match status" value="1"/>
</dbReference>
<dbReference type="InterPro" id="IPR029151">
    <property type="entry name" value="Sensor-like_sf"/>
</dbReference>
<dbReference type="InterPro" id="IPR043128">
    <property type="entry name" value="Rev_trsase/Diguanyl_cyclase"/>
</dbReference>
<dbReference type="SMART" id="SM00267">
    <property type="entry name" value="GGDEF"/>
    <property type="match status" value="1"/>
</dbReference>
<evidence type="ECO:0000256" key="1">
    <source>
        <dbReference type="SAM" id="Phobius"/>
    </source>
</evidence>
<sequence length="534" mass="60422">MKQLDTIQANKEGDPIKSPQPFQLNKKRLFLLLALGLLFMSLLGLLFNRTYVSTKESYMGAEMDAFESKIYTTLELYENFSDFIFEEHINQDDVLALVEQGVFGTEDEQNAARRMLFSELSETYDAVLNYDFRQLHFHTREGDSFLRFHAPELYGDSLMDIRDSIRMANTEERFVFGFEEGRIFNGYRFVYPLHRNGRHLGSVEVSISMGSLVQMIGSLYPDDVLTFVIREDIVRDTVFESEQTNYSTAPFFPGYALDEGISSQSERCVCDTAFSMNCSVIETIVSDNEELTGEGASFNRLTTQNGQDVLVNFLSVTNLSDQHVAYLIGMHEIEDGSVFGHYHLNRDLALLALFFSFYAYSIFMYERKQKQLGILANTDQLTGLFNRHYMMKQLEDNRQKGSGFKQPAILILLDIDRFKRINDEFGHQTGDAVLSETGALLHKLAGSHGTAARWGGEEFVLYLPGYAKAEGTAFAEQVRSAIETHAYSKGLSVTASIGVSSTEDPDTPHIDALVQRADHKMYEAKEAGRNLVKA</sequence>
<reference evidence="3" key="1">
    <citation type="submission" date="2009-10" db="EMBL/GenBank/DDBJ databases">
        <title>Complete sequence of Bacillus selenitireducens MLS10.</title>
        <authorList>
            <consortium name="US DOE Joint Genome Institute"/>
            <person name="Lucas S."/>
            <person name="Copeland A."/>
            <person name="Lapidus A."/>
            <person name="Glavina del Rio T."/>
            <person name="Dalin E."/>
            <person name="Tice H."/>
            <person name="Bruce D."/>
            <person name="Goodwin L."/>
            <person name="Pitluck S."/>
            <person name="Sims D."/>
            <person name="Brettin T."/>
            <person name="Detter J.C."/>
            <person name="Han C."/>
            <person name="Larimer F."/>
            <person name="Land M."/>
            <person name="Hauser L."/>
            <person name="Kyrpides N."/>
            <person name="Ovchinnikova G."/>
            <person name="Stolz J."/>
        </authorList>
    </citation>
    <scope>NUCLEOTIDE SEQUENCE [LARGE SCALE GENOMIC DNA]</scope>
    <source>
        <strain evidence="3">MLS10</strain>
    </source>
</reference>
<dbReference type="NCBIfam" id="TIGR00254">
    <property type="entry name" value="GGDEF"/>
    <property type="match status" value="1"/>
</dbReference>
<dbReference type="InterPro" id="IPR029150">
    <property type="entry name" value="dCache_3"/>
</dbReference>
<dbReference type="Gene3D" id="3.30.70.270">
    <property type="match status" value="1"/>
</dbReference>
<dbReference type="InterPro" id="IPR050469">
    <property type="entry name" value="Diguanylate_Cyclase"/>
</dbReference>
<keyword evidence="1" id="KW-0812">Transmembrane</keyword>
<name>D6XWI1_BACIE</name>
<dbReference type="eggNOG" id="COG3706">
    <property type="taxonomic scope" value="Bacteria"/>
</dbReference>
<protein>
    <submittedName>
        <fullName evidence="3">Diguanylate cyclase</fullName>
    </submittedName>
</protein>
<dbReference type="PANTHER" id="PTHR45138">
    <property type="entry name" value="REGULATORY COMPONENTS OF SENSORY TRANSDUCTION SYSTEM"/>
    <property type="match status" value="1"/>
</dbReference>
<dbReference type="CDD" id="cd01949">
    <property type="entry name" value="GGDEF"/>
    <property type="match status" value="1"/>
</dbReference>
<evidence type="ECO:0000313" key="4">
    <source>
        <dbReference type="Proteomes" id="UP000000271"/>
    </source>
</evidence>
<dbReference type="SUPFAM" id="SSF55073">
    <property type="entry name" value="Nucleotide cyclase"/>
    <property type="match status" value="1"/>
</dbReference>
<dbReference type="PROSITE" id="PS50887">
    <property type="entry name" value="GGDEF"/>
    <property type="match status" value="1"/>
</dbReference>
<dbReference type="Pfam" id="PF14827">
    <property type="entry name" value="dCache_3"/>
    <property type="match status" value="1"/>
</dbReference>
<dbReference type="HOGENOM" id="CLU_027484_0_0_9"/>
<dbReference type="STRING" id="439292.Bsel_0281"/>
<dbReference type="AlphaFoldDB" id="D6XWI1"/>
<organism evidence="3 4">
    <name type="scientific">Bacillus selenitireducens (strain ATCC 700615 / DSM 15326 / MLS10)</name>
    <dbReference type="NCBI Taxonomy" id="439292"/>
    <lineage>
        <taxon>Bacteria</taxon>
        <taxon>Bacillati</taxon>
        <taxon>Bacillota</taxon>
        <taxon>Bacilli</taxon>
        <taxon>Bacillales</taxon>
        <taxon>Bacillaceae</taxon>
        <taxon>Salisediminibacterium</taxon>
    </lineage>
</organism>
<dbReference type="InterPro" id="IPR029787">
    <property type="entry name" value="Nucleotide_cyclase"/>
</dbReference>
<evidence type="ECO:0000313" key="3">
    <source>
        <dbReference type="EMBL" id="ADH97823.1"/>
    </source>
</evidence>
<feature type="domain" description="GGDEF" evidence="2">
    <location>
        <begin position="406"/>
        <end position="534"/>
    </location>
</feature>
<keyword evidence="4" id="KW-1185">Reference proteome</keyword>
<evidence type="ECO:0000259" key="2">
    <source>
        <dbReference type="PROSITE" id="PS50887"/>
    </source>
</evidence>
<dbReference type="Proteomes" id="UP000000271">
    <property type="component" value="Chromosome"/>
</dbReference>
<keyword evidence="1" id="KW-0472">Membrane</keyword>
<proteinExistence type="predicted"/>
<gene>
    <name evidence="3" type="ordered locus">Bsel_0281</name>
</gene>
<dbReference type="EMBL" id="CP001791">
    <property type="protein sequence ID" value="ADH97823.1"/>
    <property type="molecule type" value="Genomic_DNA"/>
</dbReference>
<dbReference type="KEGG" id="bse:Bsel_0281"/>
<keyword evidence="1" id="KW-1133">Transmembrane helix</keyword>
<dbReference type="FunFam" id="3.30.70.270:FF:000001">
    <property type="entry name" value="Diguanylate cyclase domain protein"/>
    <property type="match status" value="1"/>
</dbReference>
<dbReference type="PANTHER" id="PTHR45138:SF9">
    <property type="entry name" value="DIGUANYLATE CYCLASE DGCM-RELATED"/>
    <property type="match status" value="1"/>
</dbReference>
<dbReference type="SUPFAM" id="SSF103190">
    <property type="entry name" value="Sensory domain-like"/>
    <property type="match status" value="1"/>
</dbReference>
<accession>D6XWI1</accession>